<dbReference type="InterPro" id="IPR012132">
    <property type="entry name" value="GMC_OxRdtase"/>
</dbReference>
<proteinExistence type="inferred from homology"/>
<reference evidence="3" key="1">
    <citation type="submission" date="2023-07" db="EMBL/GenBank/DDBJ databases">
        <title>Chromosome-level genome assembly of Artemia franciscana.</title>
        <authorList>
            <person name="Jo E."/>
        </authorList>
    </citation>
    <scope>NUCLEOTIDE SEQUENCE</scope>
    <source>
        <tissue evidence="3">Whole body</tissue>
    </source>
</reference>
<accession>A0AA88H7Y5</accession>
<dbReference type="GO" id="GO:0050660">
    <property type="term" value="F:flavin adenine dinucleotide binding"/>
    <property type="evidence" value="ECO:0007669"/>
    <property type="project" value="InterPro"/>
</dbReference>
<evidence type="ECO:0000313" key="3">
    <source>
        <dbReference type="EMBL" id="KAK2703758.1"/>
    </source>
</evidence>
<gene>
    <name evidence="3" type="ORF">QYM36_017890</name>
</gene>
<dbReference type="Proteomes" id="UP001187531">
    <property type="component" value="Unassembled WGS sequence"/>
</dbReference>
<dbReference type="PANTHER" id="PTHR11552">
    <property type="entry name" value="GLUCOSE-METHANOL-CHOLINE GMC OXIDOREDUCTASE"/>
    <property type="match status" value="1"/>
</dbReference>
<dbReference type="PANTHER" id="PTHR11552:SF227">
    <property type="entry name" value="GLUCOSE DEHYDROGENASE [FAD, QUINONE]-LIKE PROTEIN"/>
    <property type="match status" value="1"/>
</dbReference>
<name>A0AA88H7Y5_ARTSF</name>
<dbReference type="InterPro" id="IPR036188">
    <property type="entry name" value="FAD/NAD-bd_sf"/>
</dbReference>
<protein>
    <recommendedName>
        <fullName evidence="2">Glucose-methanol-choline oxidoreductase C-terminal domain-containing protein</fullName>
    </recommendedName>
</protein>
<dbReference type="AlphaFoldDB" id="A0AA88H7Y5"/>
<dbReference type="Pfam" id="PF05199">
    <property type="entry name" value="GMC_oxred_C"/>
    <property type="match status" value="1"/>
</dbReference>
<evidence type="ECO:0000256" key="1">
    <source>
        <dbReference type="ARBA" id="ARBA00010790"/>
    </source>
</evidence>
<organism evidence="3 4">
    <name type="scientific">Artemia franciscana</name>
    <name type="common">Brine shrimp</name>
    <name type="synonym">Artemia sanfranciscana</name>
    <dbReference type="NCBI Taxonomy" id="6661"/>
    <lineage>
        <taxon>Eukaryota</taxon>
        <taxon>Metazoa</taxon>
        <taxon>Ecdysozoa</taxon>
        <taxon>Arthropoda</taxon>
        <taxon>Crustacea</taxon>
        <taxon>Branchiopoda</taxon>
        <taxon>Anostraca</taxon>
        <taxon>Artemiidae</taxon>
        <taxon>Artemia</taxon>
    </lineage>
</organism>
<dbReference type="SUPFAM" id="SSF51905">
    <property type="entry name" value="FAD/NAD(P)-binding domain"/>
    <property type="match status" value="1"/>
</dbReference>
<evidence type="ECO:0000259" key="2">
    <source>
        <dbReference type="Pfam" id="PF05199"/>
    </source>
</evidence>
<dbReference type="EMBL" id="JAVRJZ010000078">
    <property type="protein sequence ID" value="KAK2703758.1"/>
    <property type="molecule type" value="Genomic_DNA"/>
</dbReference>
<keyword evidence="4" id="KW-1185">Reference proteome</keyword>
<dbReference type="InterPro" id="IPR007867">
    <property type="entry name" value="GMC_OxRtase_C"/>
</dbReference>
<dbReference type="Gene3D" id="3.50.50.60">
    <property type="entry name" value="FAD/NAD(P)-binding domain"/>
    <property type="match status" value="1"/>
</dbReference>
<evidence type="ECO:0000313" key="4">
    <source>
        <dbReference type="Proteomes" id="UP001187531"/>
    </source>
</evidence>
<dbReference type="GO" id="GO:0016614">
    <property type="term" value="F:oxidoreductase activity, acting on CH-OH group of donors"/>
    <property type="evidence" value="ECO:0007669"/>
    <property type="project" value="InterPro"/>
</dbReference>
<feature type="domain" description="Glucose-methanol-choline oxidoreductase C-terminal" evidence="2">
    <location>
        <begin position="6"/>
        <end position="47"/>
    </location>
</feature>
<comment type="similarity">
    <text evidence="1">Belongs to the GMC oxidoreductase family.</text>
</comment>
<sequence length="77" mass="8393">MGPIWDKTAVVDPQLRVYGINGLRVIDASIMPTIPSGNTNAPTIMVAEKGSDLIKGYWLALEGSVKKEKLKKKIVKV</sequence>
<comment type="caution">
    <text evidence="3">The sequence shown here is derived from an EMBL/GenBank/DDBJ whole genome shotgun (WGS) entry which is preliminary data.</text>
</comment>